<dbReference type="Proteomes" id="UP000268093">
    <property type="component" value="Unassembled WGS sequence"/>
</dbReference>
<evidence type="ECO:0000256" key="5">
    <source>
        <dbReference type="ARBA" id="ARBA00022723"/>
    </source>
</evidence>
<dbReference type="PROSITE" id="PS00903">
    <property type="entry name" value="CYT_DCMP_DEAMINASES_1"/>
    <property type="match status" value="1"/>
</dbReference>
<dbReference type="InterPro" id="IPR016193">
    <property type="entry name" value="Cytidine_deaminase-like"/>
</dbReference>
<proteinExistence type="inferred from homology"/>
<keyword evidence="11" id="KW-1185">Reference proteome</keyword>
<evidence type="ECO:0000256" key="2">
    <source>
        <dbReference type="ARBA" id="ARBA00010669"/>
    </source>
</evidence>
<feature type="domain" description="CMP/dCMP-type deaminase" evidence="9">
    <location>
        <begin position="128"/>
        <end position="242"/>
    </location>
</feature>
<dbReference type="GO" id="GO:0005634">
    <property type="term" value="C:nucleus"/>
    <property type="evidence" value="ECO:0007669"/>
    <property type="project" value="TreeGrafter"/>
</dbReference>
<evidence type="ECO:0000256" key="4">
    <source>
        <dbReference type="ARBA" id="ARBA00022694"/>
    </source>
</evidence>
<keyword evidence="4" id="KW-0819">tRNA processing</keyword>
<dbReference type="GO" id="GO:0052717">
    <property type="term" value="F:tRNA-specific adenosine-34 deaminase activity"/>
    <property type="evidence" value="ECO:0007669"/>
    <property type="project" value="UniProtKB-EC"/>
</dbReference>
<protein>
    <recommendedName>
        <fullName evidence="3">tRNA(adenine(34)) deaminase</fullName>
        <ecNumber evidence="3">3.5.4.33</ecNumber>
    </recommendedName>
</protein>
<evidence type="ECO:0000256" key="1">
    <source>
        <dbReference type="ARBA" id="ARBA00001947"/>
    </source>
</evidence>
<dbReference type="InterPro" id="IPR002125">
    <property type="entry name" value="CMP_dCMP_dom"/>
</dbReference>
<dbReference type="FunFam" id="3.40.140.10:FF:000039">
    <property type="entry name" value="tRNA-specific adenosine deaminase"/>
    <property type="match status" value="1"/>
</dbReference>
<dbReference type="PANTHER" id="PTHR11079">
    <property type="entry name" value="CYTOSINE DEAMINASE FAMILY MEMBER"/>
    <property type="match status" value="1"/>
</dbReference>
<dbReference type="GO" id="GO:0005737">
    <property type="term" value="C:cytoplasm"/>
    <property type="evidence" value="ECO:0007669"/>
    <property type="project" value="TreeGrafter"/>
</dbReference>
<dbReference type="InterPro" id="IPR025207">
    <property type="entry name" value="Sim4_Fta4"/>
</dbReference>
<evidence type="ECO:0000313" key="10">
    <source>
        <dbReference type="EMBL" id="RUP19043.1"/>
    </source>
</evidence>
<dbReference type="GO" id="GO:0002100">
    <property type="term" value="P:tRNA wobble adenosine to inosine editing"/>
    <property type="evidence" value="ECO:0007669"/>
    <property type="project" value="UniProtKB-ARBA"/>
</dbReference>
<dbReference type="EC" id="3.5.4.33" evidence="3"/>
<dbReference type="Pfam" id="PF00383">
    <property type="entry name" value="dCMP_cyt_deam_1"/>
    <property type="match status" value="1"/>
</dbReference>
<dbReference type="GO" id="GO:0031511">
    <property type="term" value="C:Mis6-Sim4 complex"/>
    <property type="evidence" value="ECO:0007669"/>
    <property type="project" value="InterPro"/>
</dbReference>
<dbReference type="GO" id="GO:0052718">
    <property type="term" value="C:tRNA-specific adenosine-34 deaminase complex"/>
    <property type="evidence" value="ECO:0007669"/>
    <property type="project" value="UniProtKB-ARBA"/>
</dbReference>
<name>A0A433BA32_9FUNG</name>
<comment type="similarity">
    <text evidence="2">Belongs to the cytidine and deoxycytidylate deaminase family. ADAT2 subfamily.</text>
</comment>
<dbReference type="AlphaFoldDB" id="A0A433BA32"/>
<comment type="cofactor">
    <cofactor evidence="1">
        <name>Zn(2+)</name>
        <dbReference type="ChEBI" id="CHEBI:29105"/>
    </cofactor>
</comment>
<keyword evidence="5" id="KW-0479">Metal-binding</keyword>
<dbReference type="SUPFAM" id="SSF53927">
    <property type="entry name" value="Cytidine deaminase-like"/>
    <property type="match status" value="1"/>
</dbReference>
<evidence type="ECO:0000256" key="8">
    <source>
        <dbReference type="ARBA" id="ARBA00048045"/>
    </source>
</evidence>
<dbReference type="InterPro" id="IPR016192">
    <property type="entry name" value="APOBEC/CMP_deaminase_Zn-bd"/>
</dbReference>
<evidence type="ECO:0000256" key="3">
    <source>
        <dbReference type="ARBA" id="ARBA00012740"/>
    </source>
</evidence>
<keyword evidence="6" id="KW-0378">Hydrolase</keyword>
<evidence type="ECO:0000313" key="11">
    <source>
        <dbReference type="Proteomes" id="UP000268093"/>
    </source>
</evidence>
<dbReference type="PANTHER" id="PTHR11079:SF149">
    <property type="entry name" value="TRNA-SPECIFIC ADENOSINE DEAMINASE 2"/>
    <property type="match status" value="1"/>
</dbReference>
<sequence>MVCSSSITSLSPTRYAELRARVLSLQRSYLSIKARHSYHQTLHGLLSKLDVRGVQETIPSRDSAVVKELERTKMLDAKRFKSSDTIGTPSMTRITGDQLQTIRDIVGAVVPRPTSMSYPQTASTSVSVYDPKYMLEALSIAQEAYDNGEVPVGCVFVHHGEIIARGRNRPNETLNGTRHAEIEGIDQILASGKHVADDFQRCDLYVTVEPCVMCASALRQIRIRKVYFGCANERFGGNGSVLGINDTSPALTTTTSSPYASEGGFYREEAIILLRKFYIRENENAPVPKKKTNRVLKTDITPVAESVSPGGGTIDQA</sequence>
<comment type="catalytic activity">
    <reaction evidence="8">
        <text>adenosine(34) in tRNA + H2O + H(+) = inosine(34) in tRNA + NH4(+)</text>
        <dbReference type="Rhea" id="RHEA:43168"/>
        <dbReference type="Rhea" id="RHEA-COMP:10373"/>
        <dbReference type="Rhea" id="RHEA-COMP:10374"/>
        <dbReference type="ChEBI" id="CHEBI:15377"/>
        <dbReference type="ChEBI" id="CHEBI:15378"/>
        <dbReference type="ChEBI" id="CHEBI:28938"/>
        <dbReference type="ChEBI" id="CHEBI:74411"/>
        <dbReference type="ChEBI" id="CHEBI:82852"/>
        <dbReference type="EC" id="3.5.4.33"/>
    </reaction>
</comment>
<dbReference type="GO" id="GO:0008270">
    <property type="term" value="F:zinc ion binding"/>
    <property type="evidence" value="ECO:0007669"/>
    <property type="project" value="InterPro"/>
</dbReference>
<evidence type="ECO:0000256" key="7">
    <source>
        <dbReference type="ARBA" id="ARBA00022833"/>
    </source>
</evidence>
<dbReference type="Gene3D" id="3.40.140.10">
    <property type="entry name" value="Cytidine Deaminase, domain 2"/>
    <property type="match status" value="1"/>
</dbReference>
<reference evidence="10 11" key="1">
    <citation type="journal article" date="2018" name="New Phytol.">
        <title>Phylogenomics of Endogonaceae and evolution of mycorrhizas within Mucoromycota.</title>
        <authorList>
            <person name="Chang Y."/>
            <person name="Desiro A."/>
            <person name="Na H."/>
            <person name="Sandor L."/>
            <person name="Lipzen A."/>
            <person name="Clum A."/>
            <person name="Barry K."/>
            <person name="Grigoriev I.V."/>
            <person name="Martin F.M."/>
            <person name="Stajich J.E."/>
            <person name="Smith M.E."/>
            <person name="Bonito G."/>
            <person name="Spatafora J.W."/>
        </authorList>
    </citation>
    <scope>NUCLEOTIDE SEQUENCE [LARGE SCALE GENOMIC DNA]</scope>
    <source>
        <strain evidence="10 11">GMNB39</strain>
    </source>
</reference>
<accession>A0A433BA32</accession>
<dbReference type="CDD" id="cd01285">
    <property type="entry name" value="nucleoside_deaminase"/>
    <property type="match status" value="1"/>
</dbReference>
<keyword evidence="7" id="KW-0862">Zinc</keyword>
<gene>
    <name evidence="10" type="ORF">BC936DRAFT_139345</name>
</gene>
<organism evidence="10 11">
    <name type="scientific">Jimgerdemannia flammicorona</name>
    <dbReference type="NCBI Taxonomy" id="994334"/>
    <lineage>
        <taxon>Eukaryota</taxon>
        <taxon>Fungi</taxon>
        <taxon>Fungi incertae sedis</taxon>
        <taxon>Mucoromycota</taxon>
        <taxon>Mucoromycotina</taxon>
        <taxon>Endogonomycetes</taxon>
        <taxon>Endogonales</taxon>
        <taxon>Endogonaceae</taxon>
        <taxon>Jimgerdemannia</taxon>
    </lineage>
</organism>
<dbReference type="EMBL" id="RBNI01014763">
    <property type="protein sequence ID" value="RUP19043.1"/>
    <property type="molecule type" value="Genomic_DNA"/>
</dbReference>
<dbReference type="OrthoDB" id="1701769at2759"/>
<dbReference type="Pfam" id="PF13093">
    <property type="entry name" value="FTA4"/>
    <property type="match status" value="1"/>
</dbReference>
<dbReference type="PROSITE" id="PS51747">
    <property type="entry name" value="CYT_DCMP_DEAMINASES_2"/>
    <property type="match status" value="1"/>
</dbReference>
<comment type="caution">
    <text evidence="10">The sequence shown here is derived from an EMBL/GenBank/DDBJ whole genome shotgun (WGS) entry which is preliminary data.</text>
</comment>
<evidence type="ECO:0000259" key="9">
    <source>
        <dbReference type="PROSITE" id="PS51747"/>
    </source>
</evidence>
<evidence type="ECO:0000256" key="6">
    <source>
        <dbReference type="ARBA" id="ARBA00022801"/>
    </source>
</evidence>